<dbReference type="Pfam" id="PF09996">
    <property type="entry name" value="DUF2237"/>
    <property type="match status" value="1"/>
</dbReference>
<keyword evidence="1" id="KW-0175">Coiled coil</keyword>
<keyword evidence="2" id="KW-0732">Signal</keyword>
<dbReference type="PANTHER" id="PTHR37466:SF1">
    <property type="entry name" value="SLR1628 PROTEIN"/>
    <property type="match status" value="1"/>
</dbReference>
<dbReference type="Gene3D" id="3.30.56.110">
    <property type="entry name" value="Protein of unknown function DUF2237"/>
    <property type="match status" value="1"/>
</dbReference>
<evidence type="ECO:0000313" key="3">
    <source>
        <dbReference type="EMBL" id="CAD9487164.1"/>
    </source>
</evidence>
<gene>
    <name evidence="3" type="ORF">HTAM1171_LOCUS4849</name>
</gene>
<name>A0A7S2HD25_9STRA</name>
<protein>
    <recommendedName>
        <fullName evidence="4">DUF2237 domain-containing protein</fullName>
    </recommendedName>
</protein>
<dbReference type="AlphaFoldDB" id="A0A7S2HD25"/>
<feature type="signal peptide" evidence="2">
    <location>
        <begin position="1"/>
        <end position="23"/>
    </location>
</feature>
<dbReference type="InterPro" id="IPR018714">
    <property type="entry name" value="DUF2237"/>
</dbReference>
<feature type="chain" id="PRO_5031486378" description="DUF2237 domain-containing protein" evidence="2">
    <location>
        <begin position="24"/>
        <end position="228"/>
    </location>
</feature>
<evidence type="ECO:0000256" key="2">
    <source>
        <dbReference type="SAM" id="SignalP"/>
    </source>
</evidence>
<sequence>MMTCLAFISEISIFLLSISMVLAQYQCAFTTVSTPKSRCHPFLRPLFVDELQQKKYPPVTSLKGGKDDDDENILDGIANPEAVSSNVLGTPLLSCCANVRGTGIGTGFYRNGFCSTGEQDLGRHTVCVQVTEKFLEYSKSVGNDLSTPVPEFMFPGLQEGDIWCLCAQRWAQAYNAGKAPRVFLQASHEKTLDYVPFEVLREFAIDSDEADQALDDLNEQRKKLNKLL</sequence>
<evidence type="ECO:0000256" key="1">
    <source>
        <dbReference type="SAM" id="Coils"/>
    </source>
</evidence>
<feature type="coiled-coil region" evidence="1">
    <location>
        <begin position="200"/>
        <end position="227"/>
    </location>
</feature>
<accession>A0A7S2HD25</accession>
<reference evidence="3" key="1">
    <citation type="submission" date="2021-01" db="EMBL/GenBank/DDBJ databases">
        <authorList>
            <person name="Corre E."/>
            <person name="Pelletier E."/>
            <person name="Niang G."/>
            <person name="Scheremetjew M."/>
            <person name="Finn R."/>
            <person name="Kale V."/>
            <person name="Holt S."/>
            <person name="Cochrane G."/>
            <person name="Meng A."/>
            <person name="Brown T."/>
            <person name="Cohen L."/>
        </authorList>
    </citation>
    <scope>NUCLEOTIDE SEQUENCE</scope>
    <source>
        <strain evidence="3">CCMP826</strain>
    </source>
</reference>
<dbReference type="PANTHER" id="PTHR37466">
    <property type="entry name" value="SLR1628 PROTEIN"/>
    <property type="match status" value="1"/>
</dbReference>
<organism evidence="3">
    <name type="scientific">Helicotheca tamesis</name>
    <dbReference type="NCBI Taxonomy" id="374047"/>
    <lineage>
        <taxon>Eukaryota</taxon>
        <taxon>Sar</taxon>
        <taxon>Stramenopiles</taxon>
        <taxon>Ochrophyta</taxon>
        <taxon>Bacillariophyta</taxon>
        <taxon>Mediophyceae</taxon>
        <taxon>Lithodesmiophycidae</taxon>
        <taxon>Lithodesmiales</taxon>
        <taxon>Lithodesmiaceae</taxon>
        <taxon>Helicotheca</taxon>
    </lineage>
</organism>
<evidence type="ECO:0008006" key="4">
    <source>
        <dbReference type="Google" id="ProtNLM"/>
    </source>
</evidence>
<proteinExistence type="predicted"/>
<dbReference type="EMBL" id="HBGV01007899">
    <property type="protein sequence ID" value="CAD9487164.1"/>
    <property type="molecule type" value="Transcribed_RNA"/>
</dbReference>